<keyword evidence="5 10" id="KW-0418">Kinase</keyword>
<dbReference type="InterPro" id="IPR016064">
    <property type="entry name" value="NAD/diacylglycerol_kinase_sf"/>
</dbReference>
<accession>A0A4S8N2H3</accession>
<comment type="similarity">
    <text evidence="2">Belongs to the diacylglycerol/lipid kinase family.</text>
</comment>
<dbReference type="PANTHER" id="PTHR12358:SF54">
    <property type="entry name" value="SPHINGOSINE KINASE RELATED PROTEIN"/>
    <property type="match status" value="1"/>
</dbReference>
<dbReference type="Pfam" id="PF00781">
    <property type="entry name" value="DAGK_cat"/>
    <property type="match status" value="1"/>
</dbReference>
<dbReference type="AlphaFoldDB" id="A0A4S8N2H3"/>
<sequence length="318" mass="32798">MITNSAAGSADREAINKALTVLREEAWVEVRSTRDLDELSGALTGTAERTVVVAGGDGSIHAVVQCLHDLGELAGRTLALLPLGTGNDFARALGIPRSARKAARIVLEGHSRPTDLIVDDEGQVTVNNVHIGAGADAGQRGARWKKRLQVVSGVVGVGPVGLGPANLGHIGLGPTNLGKLGYPIGALQTAISPPVLNLRIEVDGEVVAEPDEKILMVAVGNGPTVGGGTALTPDADPHDGLVDVLIATPASLLDQVGYVLRLQAGSHETHAEARFVRGRSITVSGTPFDCNSDGEFSGPVGERTWQVLPAAYSMVVPA</sequence>
<keyword evidence="7" id="KW-0594">Phospholipid biosynthesis</keyword>
<keyword evidence="11" id="KW-1185">Reference proteome</keyword>
<comment type="cofactor">
    <cofactor evidence="1">
        <name>Mg(2+)</name>
        <dbReference type="ChEBI" id="CHEBI:18420"/>
    </cofactor>
</comment>
<keyword evidence="3" id="KW-0808">Transferase</keyword>
<dbReference type="InterPro" id="IPR050187">
    <property type="entry name" value="Lipid_Phosphate_FormReg"/>
</dbReference>
<evidence type="ECO:0000256" key="8">
    <source>
        <dbReference type="ARBA" id="ARBA00023264"/>
    </source>
</evidence>
<keyword evidence="7" id="KW-0444">Lipid biosynthesis</keyword>
<organism evidence="10 11">
    <name type="scientific">Nocardioides caeni</name>
    <dbReference type="NCBI Taxonomy" id="574700"/>
    <lineage>
        <taxon>Bacteria</taxon>
        <taxon>Bacillati</taxon>
        <taxon>Actinomycetota</taxon>
        <taxon>Actinomycetes</taxon>
        <taxon>Propionibacteriales</taxon>
        <taxon>Nocardioidaceae</taxon>
        <taxon>Nocardioides</taxon>
    </lineage>
</organism>
<dbReference type="Proteomes" id="UP000307087">
    <property type="component" value="Unassembled WGS sequence"/>
</dbReference>
<reference evidence="10 11" key="1">
    <citation type="journal article" date="2009" name="Int. J. Syst. Evol. Microbiol.">
        <title>Nocardioides caeni sp. nov., isolated from wastewater.</title>
        <authorList>
            <person name="Yoon J.H."/>
            <person name="Kang S.J."/>
            <person name="Park S."/>
            <person name="Kim W."/>
            <person name="Oh T.K."/>
        </authorList>
    </citation>
    <scope>NUCLEOTIDE SEQUENCE [LARGE SCALE GENOMIC DNA]</scope>
    <source>
        <strain evidence="10 11">DSM 23134</strain>
    </source>
</reference>
<dbReference type="PANTHER" id="PTHR12358">
    <property type="entry name" value="SPHINGOSINE KINASE"/>
    <property type="match status" value="1"/>
</dbReference>
<dbReference type="GO" id="GO:0005524">
    <property type="term" value="F:ATP binding"/>
    <property type="evidence" value="ECO:0007669"/>
    <property type="project" value="UniProtKB-KW"/>
</dbReference>
<keyword evidence="8" id="KW-1208">Phospholipid metabolism</keyword>
<evidence type="ECO:0000256" key="3">
    <source>
        <dbReference type="ARBA" id="ARBA00022679"/>
    </source>
</evidence>
<dbReference type="OrthoDB" id="142078at2"/>
<evidence type="ECO:0000256" key="7">
    <source>
        <dbReference type="ARBA" id="ARBA00023209"/>
    </source>
</evidence>
<evidence type="ECO:0000256" key="5">
    <source>
        <dbReference type="ARBA" id="ARBA00022777"/>
    </source>
</evidence>
<evidence type="ECO:0000256" key="6">
    <source>
        <dbReference type="ARBA" id="ARBA00022840"/>
    </source>
</evidence>
<dbReference type="Pfam" id="PF19279">
    <property type="entry name" value="YegS_C"/>
    <property type="match status" value="1"/>
</dbReference>
<feature type="domain" description="DAGKc" evidence="9">
    <location>
        <begin position="1"/>
        <end position="122"/>
    </location>
</feature>
<dbReference type="InterPro" id="IPR001206">
    <property type="entry name" value="Diacylglycerol_kinase_cat_dom"/>
</dbReference>
<keyword evidence="7" id="KW-0443">Lipid metabolism</keyword>
<dbReference type="InterPro" id="IPR045540">
    <property type="entry name" value="YegS/DAGK_C"/>
</dbReference>
<gene>
    <name evidence="10" type="ORF">E9934_15505</name>
</gene>
<keyword evidence="6" id="KW-0067">ATP-binding</keyword>
<dbReference type="InterPro" id="IPR017438">
    <property type="entry name" value="ATP-NAD_kinase_N"/>
</dbReference>
<dbReference type="SUPFAM" id="SSF111331">
    <property type="entry name" value="NAD kinase/diacylglycerol kinase-like"/>
    <property type="match status" value="1"/>
</dbReference>
<dbReference type="GO" id="GO:0008654">
    <property type="term" value="P:phospholipid biosynthetic process"/>
    <property type="evidence" value="ECO:0007669"/>
    <property type="project" value="UniProtKB-KW"/>
</dbReference>
<dbReference type="SMART" id="SM00046">
    <property type="entry name" value="DAGKc"/>
    <property type="match status" value="1"/>
</dbReference>
<dbReference type="PROSITE" id="PS50146">
    <property type="entry name" value="DAGK"/>
    <property type="match status" value="1"/>
</dbReference>
<keyword evidence="4" id="KW-0547">Nucleotide-binding</keyword>
<proteinExistence type="inferred from homology"/>
<name>A0A4S8N2H3_9ACTN</name>
<dbReference type="Gene3D" id="3.40.50.10330">
    <property type="entry name" value="Probable inorganic polyphosphate/atp-NAD kinase, domain 1"/>
    <property type="match status" value="1"/>
</dbReference>
<dbReference type="Gene3D" id="2.60.200.40">
    <property type="match status" value="1"/>
</dbReference>
<dbReference type="GO" id="GO:0016301">
    <property type="term" value="F:kinase activity"/>
    <property type="evidence" value="ECO:0007669"/>
    <property type="project" value="UniProtKB-KW"/>
</dbReference>
<evidence type="ECO:0000313" key="11">
    <source>
        <dbReference type="Proteomes" id="UP000307087"/>
    </source>
</evidence>
<protein>
    <submittedName>
        <fullName evidence="10">Diacylglycerol kinase</fullName>
    </submittedName>
</protein>
<evidence type="ECO:0000259" key="9">
    <source>
        <dbReference type="PROSITE" id="PS50146"/>
    </source>
</evidence>
<evidence type="ECO:0000256" key="1">
    <source>
        <dbReference type="ARBA" id="ARBA00001946"/>
    </source>
</evidence>
<dbReference type="EMBL" id="STGW01000012">
    <property type="protein sequence ID" value="THV09965.1"/>
    <property type="molecule type" value="Genomic_DNA"/>
</dbReference>
<evidence type="ECO:0000313" key="10">
    <source>
        <dbReference type="EMBL" id="THV09965.1"/>
    </source>
</evidence>
<evidence type="ECO:0000256" key="2">
    <source>
        <dbReference type="ARBA" id="ARBA00005983"/>
    </source>
</evidence>
<evidence type="ECO:0000256" key="4">
    <source>
        <dbReference type="ARBA" id="ARBA00022741"/>
    </source>
</evidence>
<comment type="caution">
    <text evidence="10">The sequence shown here is derived from an EMBL/GenBank/DDBJ whole genome shotgun (WGS) entry which is preliminary data.</text>
</comment>